<proteinExistence type="predicted"/>
<gene>
    <name evidence="2" type="ORF">EAH_00049940</name>
</gene>
<dbReference type="Gene3D" id="3.40.50.1820">
    <property type="entry name" value="alpha/beta hydrolase"/>
    <property type="match status" value="1"/>
</dbReference>
<feature type="region of interest" description="Disordered" evidence="1">
    <location>
        <begin position="1"/>
        <end position="31"/>
    </location>
</feature>
<dbReference type="OrthoDB" id="347651at2759"/>
<dbReference type="InterPro" id="IPR051044">
    <property type="entry name" value="MAG_DAG_Lipase"/>
</dbReference>
<dbReference type="RefSeq" id="XP_013249781.1">
    <property type="nucleotide sequence ID" value="XM_013394327.1"/>
</dbReference>
<evidence type="ECO:0000256" key="1">
    <source>
        <dbReference type="SAM" id="MobiDB-lite"/>
    </source>
</evidence>
<dbReference type="EMBL" id="HG671161">
    <property type="protein sequence ID" value="CDI80225.1"/>
    <property type="molecule type" value="Genomic_DNA"/>
</dbReference>
<dbReference type="Proteomes" id="UP000018050">
    <property type="component" value="Unassembled WGS sequence"/>
</dbReference>
<dbReference type="PANTHER" id="PTHR11614">
    <property type="entry name" value="PHOSPHOLIPASE-RELATED"/>
    <property type="match status" value="1"/>
</dbReference>
<evidence type="ECO:0000313" key="3">
    <source>
        <dbReference type="Proteomes" id="UP000018050"/>
    </source>
</evidence>
<feature type="compositionally biased region" description="Low complexity" evidence="1">
    <location>
        <begin position="187"/>
        <end position="207"/>
    </location>
</feature>
<feature type="compositionally biased region" description="Polar residues" evidence="1">
    <location>
        <begin position="7"/>
        <end position="19"/>
    </location>
</feature>
<name>U6GJ87_EIMAC</name>
<dbReference type="SUPFAM" id="SSF53474">
    <property type="entry name" value="alpha/beta-Hydrolases"/>
    <property type="match status" value="1"/>
</dbReference>
<dbReference type="GeneID" id="25273064"/>
<dbReference type="VEuPathDB" id="ToxoDB:EAH_00049940"/>
<protein>
    <submittedName>
        <fullName evidence="2">Acylglycerol lipase, putative</fullName>
    </submittedName>
</protein>
<reference evidence="2" key="1">
    <citation type="submission" date="2013-10" db="EMBL/GenBank/DDBJ databases">
        <title>Genomic analysis of the causative agents of coccidiosis in chickens.</title>
        <authorList>
            <person name="Reid A.J."/>
            <person name="Blake D."/>
            <person name="Billington K."/>
            <person name="Browne H."/>
            <person name="Dunn M."/>
            <person name="Hung S."/>
            <person name="Kawahara F."/>
            <person name="Miranda-Saavedra D."/>
            <person name="Mourier T."/>
            <person name="Nagra H."/>
            <person name="Otto T.D."/>
            <person name="Rawlings N."/>
            <person name="Sanchez A."/>
            <person name="Sanders M."/>
            <person name="Subramaniam C."/>
            <person name="Tay Y."/>
            <person name="Dear P."/>
            <person name="Doerig C."/>
            <person name="Gruber A."/>
            <person name="Parkinson J."/>
            <person name="Shirley M."/>
            <person name="Wan K.L."/>
            <person name="Berriman M."/>
            <person name="Tomley F."/>
            <person name="Pain A."/>
        </authorList>
    </citation>
    <scope>NUCLEOTIDE SEQUENCE</scope>
    <source>
        <strain evidence="2">Houghton</strain>
    </source>
</reference>
<organism evidence="2 3">
    <name type="scientific">Eimeria acervulina</name>
    <name type="common">Coccidian parasite</name>
    <dbReference type="NCBI Taxonomy" id="5801"/>
    <lineage>
        <taxon>Eukaryota</taxon>
        <taxon>Sar</taxon>
        <taxon>Alveolata</taxon>
        <taxon>Apicomplexa</taxon>
        <taxon>Conoidasida</taxon>
        <taxon>Coccidia</taxon>
        <taxon>Eucoccidiorida</taxon>
        <taxon>Eimeriorina</taxon>
        <taxon>Eimeriidae</taxon>
        <taxon>Eimeria</taxon>
    </lineage>
</organism>
<reference evidence="2" key="2">
    <citation type="submission" date="2013-10" db="EMBL/GenBank/DDBJ databases">
        <authorList>
            <person name="Aslett M."/>
        </authorList>
    </citation>
    <scope>NUCLEOTIDE SEQUENCE</scope>
    <source>
        <strain evidence="2">Houghton</strain>
    </source>
</reference>
<accession>U6GJ87</accession>
<dbReference type="AlphaFoldDB" id="U6GJ87"/>
<evidence type="ECO:0000313" key="2">
    <source>
        <dbReference type="EMBL" id="CDI80225.1"/>
    </source>
</evidence>
<keyword evidence="3" id="KW-1185">Reference proteome</keyword>
<sequence>MAEVANGSPSGLPASQTSVKENDPPGSMLIDLDPSLVLVSGHSGDPAAVPSPGVSVPAAAVAAATAAATTATTGEAAQVLVADDARGAAAGRLLYDRPRSRKLNRTSSNQCHVDMAGWLQAFPHMTMEDLGPGFSADSFINSQGLKIATYAWRQQQKQQPPTAAVVLFHSYTSYALFDFLRHQPPDSNSNNTNGNSSSSNGNCSSSGQAPQQLQEEPNWVPKFRGSWVEALYGLKMNVYAMDHQSHGRSEGWRQWRCNVPKFDYFVDDALQFLKEVEGLKQEWWLLYSMPRGKYPEF</sequence>
<feature type="region of interest" description="Disordered" evidence="1">
    <location>
        <begin position="185"/>
        <end position="215"/>
    </location>
</feature>
<dbReference type="InterPro" id="IPR029058">
    <property type="entry name" value="AB_hydrolase_fold"/>
</dbReference>